<gene>
    <name evidence="2" type="ORF">FB389_1975</name>
</gene>
<evidence type="ECO:0000256" key="1">
    <source>
        <dbReference type="SAM" id="SignalP"/>
    </source>
</evidence>
<sequence length="152" mass="15497">MSTLPRILAAAAALSALIAGGCAPTIAVEAGTDATDPACGMVLVRTPETLDGLARRQTTSQSTTAWGDAGKAITLQCGVQQPGPSADCLSVTYGDTTVDWISAKVSTGWRFTTYGRTPAVELNVPDSLGLTQPGLTDLSDALTATTVTAHCE</sequence>
<name>A0A542SRK1_9MICO</name>
<dbReference type="EMBL" id="VFNV01000001">
    <property type="protein sequence ID" value="TQK77256.1"/>
    <property type="molecule type" value="Genomic_DNA"/>
</dbReference>
<reference evidence="2 3" key="1">
    <citation type="submission" date="2019-06" db="EMBL/GenBank/DDBJ databases">
        <title>Sequencing the genomes of 1000 actinobacteria strains.</title>
        <authorList>
            <person name="Klenk H.-P."/>
        </authorList>
    </citation>
    <scope>NUCLEOTIDE SEQUENCE [LARGE SCALE GENOMIC DNA]</scope>
    <source>
        <strain evidence="2 3">DSM 10596</strain>
    </source>
</reference>
<dbReference type="Pfam" id="PF12028">
    <property type="entry name" value="DUF3515"/>
    <property type="match status" value="1"/>
</dbReference>
<dbReference type="RefSeq" id="WP_142113106.1">
    <property type="nucleotide sequence ID" value="NZ_BAAATB010000006.1"/>
</dbReference>
<feature type="signal peptide" evidence="1">
    <location>
        <begin position="1"/>
        <end position="27"/>
    </location>
</feature>
<dbReference type="InterPro" id="IPR021903">
    <property type="entry name" value="DUF3515"/>
</dbReference>
<proteinExistence type="predicted"/>
<accession>A0A542SRK1</accession>
<feature type="chain" id="PRO_5038383586" evidence="1">
    <location>
        <begin position="28"/>
        <end position="152"/>
    </location>
</feature>
<evidence type="ECO:0000313" key="2">
    <source>
        <dbReference type="EMBL" id="TQK77256.1"/>
    </source>
</evidence>
<dbReference type="PROSITE" id="PS51257">
    <property type="entry name" value="PROKAR_LIPOPROTEIN"/>
    <property type="match status" value="1"/>
</dbReference>
<keyword evidence="3" id="KW-1185">Reference proteome</keyword>
<organism evidence="2 3">
    <name type="scientific">Rarobacter incanus</name>
    <dbReference type="NCBI Taxonomy" id="153494"/>
    <lineage>
        <taxon>Bacteria</taxon>
        <taxon>Bacillati</taxon>
        <taxon>Actinomycetota</taxon>
        <taxon>Actinomycetes</taxon>
        <taxon>Micrococcales</taxon>
        <taxon>Rarobacteraceae</taxon>
        <taxon>Rarobacter</taxon>
    </lineage>
</organism>
<dbReference type="AlphaFoldDB" id="A0A542SRK1"/>
<evidence type="ECO:0000313" key="3">
    <source>
        <dbReference type="Proteomes" id="UP000316181"/>
    </source>
</evidence>
<dbReference type="Proteomes" id="UP000316181">
    <property type="component" value="Unassembled WGS sequence"/>
</dbReference>
<comment type="caution">
    <text evidence="2">The sequence shown here is derived from an EMBL/GenBank/DDBJ whole genome shotgun (WGS) entry which is preliminary data.</text>
</comment>
<dbReference type="OrthoDB" id="4331648at2"/>
<keyword evidence="1" id="KW-0732">Signal</keyword>
<protein>
    <submittedName>
        <fullName evidence="2">Uncharacterized protein DUF3515</fullName>
    </submittedName>
</protein>